<dbReference type="Proteomes" id="UP001165082">
    <property type="component" value="Unassembled WGS sequence"/>
</dbReference>
<dbReference type="EMBL" id="BRXZ01002964">
    <property type="protein sequence ID" value="GMH73867.1"/>
    <property type="molecule type" value="Genomic_DNA"/>
</dbReference>
<dbReference type="SUPFAM" id="SSF54534">
    <property type="entry name" value="FKBP-like"/>
    <property type="match status" value="1"/>
</dbReference>
<dbReference type="Pfam" id="PF00254">
    <property type="entry name" value="FKBP_C"/>
    <property type="match status" value="1"/>
</dbReference>
<dbReference type="OrthoDB" id="1902587at2759"/>
<comment type="catalytic activity">
    <reaction evidence="1 5">
        <text>[protein]-peptidylproline (omega=180) = [protein]-peptidylproline (omega=0)</text>
        <dbReference type="Rhea" id="RHEA:16237"/>
        <dbReference type="Rhea" id="RHEA-COMP:10747"/>
        <dbReference type="Rhea" id="RHEA-COMP:10748"/>
        <dbReference type="ChEBI" id="CHEBI:83833"/>
        <dbReference type="ChEBI" id="CHEBI:83834"/>
        <dbReference type="EC" id="5.2.1.8"/>
    </reaction>
</comment>
<organism evidence="7 8">
    <name type="scientific">Triparma retinervis</name>
    <dbReference type="NCBI Taxonomy" id="2557542"/>
    <lineage>
        <taxon>Eukaryota</taxon>
        <taxon>Sar</taxon>
        <taxon>Stramenopiles</taxon>
        <taxon>Ochrophyta</taxon>
        <taxon>Bolidophyceae</taxon>
        <taxon>Parmales</taxon>
        <taxon>Triparmaceae</taxon>
        <taxon>Triparma</taxon>
    </lineage>
</organism>
<evidence type="ECO:0000313" key="7">
    <source>
        <dbReference type="EMBL" id="GMH73867.1"/>
    </source>
</evidence>
<dbReference type="PROSITE" id="PS50059">
    <property type="entry name" value="FKBP_PPIASE"/>
    <property type="match status" value="1"/>
</dbReference>
<name>A0A9W7AQW9_9STRA</name>
<evidence type="ECO:0000256" key="1">
    <source>
        <dbReference type="ARBA" id="ARBA00000971"/>
    </source>
</evidence>
<dbReference type="Gene3D" id="3.10.50.40">
    <property type="match status" value="1"/>
</dbReference>
<dbReference type="InterPro" id="IPR044609">
    <property type="entry name" value="FKBP2/11"/>
</dbReference>
<dbReference type="InterPro" id="IPR046357">
    <property type="entry name" value="PPIase_dom_sf"/>
</dbReference>
<evidence type="ECO:0000259" key="6">
    <source>
        <dbReference type="PROSITE" id="PS50059"/>
    </source>
</evidence>
<keyword evidence="4 5" id="KW-0413">Isomerase</keyword>
<dbReference type="EC" id="5.2.1.8" evidence="2 5"/>
<dbReference type="AlphaFoldDB" id="A0A9W7AQW9"/>
<evidence type="ECO:0000256" key="3">
    <source>
        <dbReference type="ARBA" id="ARBA00023110"/>
    </source>
</evidence>
<protein>
    <recommendedName>
        <fullName evidence="2 5">peptidylprolyl isomerase</fullName>
        <ecNumber evidence="2 5">5.2.1.8</ecNumber>
    </recommendedName>
</protein>
<keyword evidence="8" id="KW-1185">Reference proteome</keyword>
<accession>A0A9W7AQW9</accession>
<dbReference type="PANTHER" id="PTHR45779:SF7">
    <property type="entry name" value="PEPTIDYLPROLYL ISOMERASE"/>
    <property type="match status" value="1"/>
</dbReference>
<proteinExistence type="predicted"/>
<sequence length="89" mass="9658">MHYTGTIYTTGKKFDSSLDRSTPFTFTLGVGEVIQGWDRGLMGMCVGEKRKLTIPSGLAYGDAGAGHEIKGGDTLVFQVELLDIEDKDL</sequence>
<evidence type="ECO:0000313" key="8">
    <source>
        <dbReference type="Proteomes" id="UP001165082"/>
    </source>
</evidence>
<comment type="caution">
    <text evidence="7">The sequence shown here is derived from an EMBL/GenBank/DDBJ whole genome shotgun (WGS) entry which is preliminary data.</text>
</comment>
<dbReference type="InterPro" id="IPR001179">
    <property type="entry name" value="PPIase_FKBP_dom"/>
</dbReference>
<dbReference type="PANTHER" id="PTHR45779">
    <property type="entry name" value="PEPTIDYLPROLYL ISOMERASE"/>
    <property type="match status" value="1"/>
</dbReference>
<dbReference type="FunFam" id="3.10.50.40:FF:000006">
    <property type="entry name" value="Peptidyl-prolyl cis-trans isomerase"/>
    <property type="match status" value="1"/>
</dbReference>
<dbReference type="GO" id="GO:0005783">
    <property type="term" value="C:endoplasmic reticulum"/>
    <property type="evidence" value="ECO:0007669"/>
    <property type="project" value="TreeGrafter"/>
</dbReference>
<evidence type="ECO:0000256" key="2">
    <source>
        <dbReference type="ARBA" id="ARBA00013194"/>
    </source>
</evidence>
<gene>
    <name evidence="7" type="ORF">TrRE_jg9246</name>
</gene>
<evidence type="ECO:0000256" key="5">
    <source>
        <dbReference type="PROSITE-ProRule" id="PRU00277"/>
    </source>
</evidence>
<evidence type="ECO:0000256" key="4">
    <source>
        <dbReference type="ARBA" id="ARBA00023235"/>
    </source>
</evidence>
<keyword evidence="3 5" id="KW-0697">Rotamase</keyword>
<dbReference type="GO" id="GO:0003755">
    <property type="term" value="F:peptidyl-prolyl cis-trans isomerase activity"/>
    <property type="evidence" value="ECO:0007669"/>
    <property type="project" value="UniProtKB-KW"/>
</dbReference>
<feature type="domain" description="PPIase FKBP-type" evidence="6">
    <location>
        <begin position="1"/>
        <end position="85"/>
    </location>
</feature>
<reference evidence="7" key="1">
    <citation type="submission" date="2022-07" db="EMBL/GenBank/DDBJ databases">
        <title>Genome analysis of Parmales, a sister group of diatoms, reveals the evolutionary specialization of diatoms from phago-mixotrophs to photoautotrophs.</title>
        <authorList>
            <person name="Ban H."/>
            <person name="Sato S."/>
            <person name="Yoshikawa S."/>
            <person name="Kazumasa Y."/>
            <person name="Nakamura Y."/>
            <person name="Ichinomiya M."/>
            <person name="Saitoh K."/>
            <person name="Sato N."/>
            <person name="Blanc-Mathieu R."/>
            <person name="Endo H."/>
            <person name="Kuwata A."/>
            <person name="Ogata H."/>
        </authorList>
    </citation>
    <scope>NUCLEOTIDE SEQUENCE</scope>
</reference>